<dbReference type="SUPFAM" id="SSF51445">
    <property type="entry name" value="(Trans)glycosidases"/>
    <property type="match status" value="1"/>
</dbReference>
<dbReference type="GO" id="GO:0004553">
    <property type="term" value="F:hydrolase activity, hydrolyzing O-glycosyl compounds"/>
    <property type="evidence" value="ECO:0007669"/>
    <property type="project" value="InterPro"/>
</dbReference>
<evidence type="ECO:0000256" key="1">
    <source>
        <dbReference type="ARBA" id="ARBA00022801"/>
    </source>
</evidence>
<dbReference type="Pfam" id="PF00150">
    <property type="entry name" value="Cellulase"/>
    <property type="match status" value="1"/>
</dbReference>
<dbReference type="Gene3D" id="3.20.20.80">
    <property type="entry name" value="Glycosidases"/>
    <property type="match status" value="1"/>
</dbReference>
<evidence type="ECO:0000313" key="5">
    <source>
        <dbReference type="EMBL" id="MBB2193584.1"/>
    </source>
</evidence>
<dbReference type="RefSeq" id="WP_182973545.1">
    <property type="nucleotide sequence ID" value="NZ_JABEQN010000007.1"/>
</dbReference>
<dbReference type="GO" id="GO:0000272">
    <property type="term" value="P:polysaccharide catabolic process"/>
    <property type="evidence" value="ECO:0007669"/>
    <property type="project" value="InterPro"/>
</dbReference>
<gene>
    <name evidence="5" type="ORF">HLH25_08010</name>
    <name evidence="4" type="ORF">HLH26_07280</name>
</gene>
<organism evidence="4 7">
    <name type="scientific">Gluconacetobacter dulcium</name>
    <dbReference type="NCBI Taxonomy" id="2729096"/>
    <lineage>
        <taxon>Bacteria</taxon>
        <taxon>Pseudomonadati</taxon>
        <taxon>Pseudomonadota</taxon>
        <taxon>Alphaproteobacteria</taxon>
        <taxon>Acetobacterales</taxon>
        <taxon>Acetobacteraceae</taxon>
        <taxon>Gluconacetobacter</taxon>
    </lineage>
</organism>
<dbReference type="EMBL" id="JABEQN010000007">
    <property type="protein sequence ID" value="MBB2193584.1"/>
    <property type="molecule type" value="Genomic_DNA"/>
</dbReference>
<evidence type="ECO:0000313" key="6">
    <source>
        <dbReference type="Proteomes" id="UP000540490"/>
    </source>
</evidence>
<evidence type="ECO:0000259" key="3">
    <source>
        <dbReference type="Pfam" id="PF00150"/>
    </source>
</evidence>
<name>A0A7W4IK57_9PROT</name>
<proteinExistence type="predicted"/>
<reference evidence="6 7" key="1">
    <citation type="submission" date="2020-04" db="EMBL/GenBank/DDBJ databases">
        <title>Description of novel Gluconacetobacter.</title>
        <authorList>
            <person name="Sombolestani A."/>
        </authorList>
    </citation>
    <scope>NUCLEOTIDE SEQUENCE [LARGE SCALE GENOMIC DNA]</scope>
    <source>
        <strain evidence="5 6">LMG 1728</strain>
        <strain evidence="4 7">LMG 1731</strain>
    </source>
</reference>
<dbReference type="EMBL" id="JABEQO010000007">
    <property type="protein sequence ID" value="MBB2164346.1"/>
    <property type="molecule type" value="Genomic_DNA"/>
</dbReference>
<feature type="domain" description="Glycoside hydrolase family 5" evidence="3">
    <location>
        <begin position="158"/>
        <end position="417"/>
    </location>
</feature>
<dbReference type="Proteomes" id="UP000540490">
    <property type="component" value="Unassembled WGS sequence"/>
</dbReference>
<sequence>MATAKFTVSLDQPAAERAFVKWATVDGSASAQLTGRPDVAYAEYTAARGYAVFEVGQSQATVEIEVSDNVSSPQSLTFHLVLFDAYGCVPDTAPVPCVISYNGSTEQAPDDIAAYAPADTIAPVDPINDYALYLSFSGPENARWGDQQNVLNRFASWPTENYARYYGQAGLRYMRLCSAYDLTQQCLWGDPDPVAQRMLRKSVALFGKYGIKSFISQHSNSMFSIEGCVASFGDGVFTERAYADTMQKIMRLVQDLPDVVCMALNSEPLGSNVPGQSDAVWWRYAAVGLSAVRQVNRQMMVAIDSGSTGTLWNWPDHNSGLATLRDPAARSLFVSDIYLDSGTGSMASFWDEIVVQGDAFYYGRPVDATLGPRRLDLIKPWLAEYGWRLMVGETASGWYDAYNQPGAEKWIAACDAYARACLDNKYVLGVWTAGNDFDYVYNVGNNLILNRYPYTTDPVGSSNRYGPYMEGPEAPPFTAYKRWFAPAPEVYYALQTSISVNGASCAVQVATNFDPPTAFTAAIDDAGAGGSVAGGNAIAFDAGAAQTRVATYTGPAGTCVATLGLTATIYAQVKPATQKVFFDVDMFGVLGLAPALVIWPVRLVPGYAGPCVTLLRSDQGATRAFGFGGGSPVQGIGAAVDVSAVDAWDAGTPLVVRYHDQSGNGRDLGPYQGEDCQWSENGSKGPASTPADYPRYMLARDVPYRVPHFGADFGVYDRGSQRANRMDAALPIDGALDYSWIVAFGATVAIGQDDYVACLSYSGTNFIVGPNGVVQAAGATTARGDIGLRLNNLNLVEVYYSGGALLRQDTGSASNTTITMPDGTVIVADLDKQTISVKPQGGTATVYSATVTYPGDQYDVRWTDGAGHYNRLLSGWGGPGVWSVTDGQGTLKCRLNGVQTVSLPAAGFLVDPYNGILNVCWNRFFMSVTVADFIGVVAIPGAVTDAQRDVIYHSLRASLAS</sequence>
<dbReference type="Gene3D" id="2.60.40.2030">
    <property type="match status" value="1"/>
</dbReference>
<evidence type="ECO:0000256" key="2">
    <source>
        <dbReference type="ARBA" id="ARBA00023295"/>
    </source>
</evidence>
<protein>
    <submittedName>
        <fullName evidence="4">Cellulase family glycosylhydrolase</fullName>
    </submittedName>
</protein>
<evidence type="ECO:0000313" key="7">
    <source>
        <dbReference type="Proteomes" id="UP000561077"/>
    </source>
</evidence>
<dbReference type="InterPro" id="IPR017853">
    <property type="entry name" value="GH"/>
</dbReference>
<dbReference type="InterPro" id="IPR038081">
    <property type="entry name" value="CalX-like_sf"/>
</dbReference>
<keyword evidence="2" id="KW-0326">Glycosidase</keyword>
<keyword evidence="1 4" id="KW-0378">Hydrolase</keyword>
<keyword evidence="6" id="KW-1185">Reference proteome</keyword>
<comment type="caution">
    <text evidence="4">The sequence shown here is derived from an EMBL/GenBank/DDBJ whole genome shotgun (WGS) entry which is preliminary data.</text>
</comment>
<evidence type="ECO:0000313" key="4">
    <source>
        <dbReference type="EMBL" id="MBB2164346.1"/>
    </source>
</evidence>
<accession>A0A7W4IK57</accession>
<dbReference type="InterPro" id="IPR001547">
    <property type="entry name" value="Glyco_hydro_5"/>
</dbReference>
<dbReference type="Proteomes" id="UP000561077">
    <property type="component" value="Unassembled WGS sequence"/>
</dbReference>
<dbReference type="SUPFAM" id="SSF141072">
    <property type="entry name" value="CalX-like"/>
    <property type="match status" value="1"/>
</dbReference>
<dbReference type="AlphaFoldDB" id="A0A7W4IK57"/>